<comment type="caution">
    <text evidence="2">The sequence shown here is derived from an EMBL/GenBank/DDBJ whole genome shotgun (WGS) entry which is preliminary data.</text>
</comment>
<dbReference type="SMART" id="SM00833">
    <property type="entry name" value="CobW_C"/>
    <property type="match status" value="1"/>
</dbReference>
<name>A0A3P1SHS8_9ACTO</name>
<dbReference type="InterPro" id="IPR011629">
    <property type="entry name" value="CobW-like_C"/>
</dbReference>
<sequence>MRLSILSSLHPLMRDIVTFALQDTCHTLSVEVTATSVRLSLTTPEGESEYNEIPLAHPCITCSMREGILPAIIEQAELGCERLLLALPAAIDALSVVPTMADIIDAEMLPIHPSAVAHCVDINTACDDLLSHTPLRDKGLAVIDEDERCTGEILMVSLGYADVLIALGEDPAGSDLVEHLRPLDTLRINSLEELTANLLFDHPHDTDDAIGRVHPVTTQAWGGPTDHGVWTLDLHSERPFHPERLAQWAQELSAANICARGCFWLPSRPRHICTWEANGPSASVGQAGIWTEDPFTHLVLTGNASSQQQEAIAAVFQRILMTDEEMAHALDWVGVADGLDEWFPADE</sequence>
<feature type="domain" description="CobW C-terminal" evidence="1">
    <location>
        <begin position="229"/>
        <end position="320"/>
    </location>
</feature>
<evidence type="ECO:0000313" key="2">
    <source>
        <dbReference type="EMBL" id="RRC96479.1"/>
    </source>
</evidence>
<evidence type="ECO:0000313" key="3">
    <source>
        <dbReference type="Proteomes" id="UP000280444"/>
    </source>
</evidence>
<dbReference type="OrthoDB" id="9808822at2"/>
<organism evidence="2 3">
    <name type="scientific">Schaalia canis</name>
    <dbReference type="NCBI Taxonomy" id="100469"/>
    <lineage>
        <taxon>Bacteria</taxon>
        <taxon>Bacillati</taxon>
        <taxon>Actinomycetota</taxon>
        <taxon>Actinomycetes</taxon>
        <taxon>Actinomycetales</taxon>
        <taxon>Actinomycetaceae</taxon>
        <taxon>Schaalia</taxon>
    </lineage>
</organism>
<dbReference type="EMBL" id="RQZF01000001">
    <property type="protein sequence ID" value="RRC96479.1"/>
    <property type="molecule type" value="Genomic_DNA"/>
</dbReference>
<reference evidence="2 3" key="1">
    <citation type="submission" date="2018-11" db="EMBL/GenBank/DDBJ databases">
        <title>Genomes From Bacteria Associated with the Canine Oral Cavity: a Test Case for Automated Genome-Based Taxonomic Assignment.</title>
        <authorList>
            <person name="Coil D.A."/>
            <person name="Jospin G."/>
            <person name="Darling A.E."/>
            <person name="Wallis C."/>
            <person name="Davis I.J."/>
            <person name="Harris S."/>
            <person name="Eisen J.A."/>
            <person name="Holcombe L.J."/>
            <person name="O'Flynn C."/>
        </authorList>
    </citation>
    <scope>NUCLEOTIDE SEQUENCE [LARGE SCALE GENOMIC DNA]</scope>
    <source>
        <strain evidence="2 3">OH770</strain>
    </source>
</reference>
<dbReference type="Pfam" id="PF07683">
    <property type="entry name" value="CobW_C"/>
    <property type="match status" value="1"/>
</dbReference>
<dbReference type="Proteomes" id="UP000280444">
    <property type="component" value="Unassembled WGS sequence"/>
</dbReference>
<dbReference type="AlphaFoldDB" id="A0A3P1SHS8"/>
<proteinExistence type="predicted"/>
<keyword evidence="3" id="KW-1185">Reference proteome</keyword>
<evidence type="ECO:0000259" key="1">
    <source>
        <dbReference type="SMART" id="SM00833"/>
    </source>
</evidence>
<accession>A0A3P1SHS8</accession>
<gene>
    <name evidence="2" type="ORF">EII11_02245</name>
</gene>
<protein>
    <submittedName>
        <fullName evidence="2">Cobalamin biosynthesis protein CobW</fullName>
    </submittedName>
</protein>